<organism evidence="1 2">
    <name type="scientific">Brevibacillus aydinogluensis</name>
    <dbReference type="NCBI Taxonomy" id="927786"/>
    <lineage>
        <taxon>Bacteria</taxon>
        <taxon>Bacillati</taxon>
        <taxon>Bacillota</taxon>
        <taxon>Bacilli</taxon>
        <taxon>Bacillales</taxon>
        <taxon>Paenibacillaceae</taxon>
        <taxon>Brevibacillus</taxon>
    </lineage>
</organism>
<keyword evidence="2" id="KW-1185">Reference proteome</keyword>
<gene>
    <name evidence="1" type="ORF">BSPP4475_16330</name>
</gene>
<sequence>MKKIALLSDFVESNQKYRKVIKAVITQWVKDYQDGKIAVTSVKDLQWLLKMEQELQKTLLDNTNEMSQMTMEDLET</sequence>
<dbReference type="Proteomes" id="UP001189619">
    <property type="component" value="Chromosome"/>
</dbReference>
<evidence type="ECO:0000313" key="2">
    <source>
        <dbReference type="Proteomes" id="UP001189619"/>
    </source>
</evidence>
<proteinExistence type="predicted"/>
<evidence type="ECO:0000313" key="1">
    <source>
        <dbReference type="EMBL" id="CAJ1003892.1"/>
    </source>
</evidence>
<dbReference type="AlphaFoldDB" id="A0AA48RIS3"/>
<dbReference type="KEGG" id="bayd:BSPP4475_16330"/>
<protein>
    <submittedName>
        <fullName evidence="1">Uncharacterized protein</fullName>
    </submittedName>
</protein>
<name>A0AA48RIS3_9BACL</name>
<dbReference type="EMBL" id="OY569118">
    <property type="protein sequence ID" value="CAJ1003892.1"/>
    <property type="molecule type" value="Genomic_DNA"/>
</dbReference>
<accession>A0AA48RIS3</accession>
<dbReference type="RefSeq" id="WP_304414647.1">
    <property type="nucleotide sequence ID" value="NZ_OY569118.1"/>
</dbReference>
<reference evidence="1" key="1">
    <citation type="submission" date="2023-07" db="EMBL/GenBank/DDBJ databases">
        <authorList>
            <person name="Ivanov I."/>
            <person name="Teneva D."/>
            <person name="Stoikov I."/>
        </authorList>
    </citation>
    <scope>NUCLEOTIDE SEQUENCE</scope>
    <source>
        <strain evidence="1">4475</strain>
    </source>
</reference>